<comment type="caution">
    <text evidence="4">The sequence shown here is derived from an EMBL/GenBank/DDBJ whole genome shotgun (WGS) entry which is preliminary data.</text>
</comment>
<evidence type="ECO:0000256" key="2">
    <source>
        <dbReference type="RuleBase" id="RU003616"/>
    </source>
</evidence>
<organism evidence="4 5">
    <name type="scientific">Alloprevotella tannerae</name>
    <dbReference type="NCBI Taxonomy" id="76122"/>
    <lineage>
        <taxon>Bacteria</taxon>
        <taxon>Pseudomonadati</taxon>
        <taxon>Bacteroidota</taxon>
        <taxon>Bacteroidia</taxon>
        <taxon>Bacteroidales</taxon>
        <taxon>Prevotellaceae</taxon>
        <taxon>Alloprevotella</taxon>
    </lineage>
</organism>
<dbReference type="EMBL" id="JABZGR010000023">
    <property type="protein sequence ID" value="MBF0970794.1"/>
    <property type="molecule type" value="Genomic_DNA"/>
</dbReference>
<dbReference type="InterPro" id="IPR031107">
    <property type="entry name" value="Small_HSP"/>
</dbReference>
<name>A0A929RYD2_9BACT</name>
<dbReference type="Pfam" id="PF00011">
    <property type="entry name" value="HSP20"/>
    <property type="match status" value="1"/>
</dbReference>
<dbReference type="PROSITE" id="PS01031">
    <property type="entry name" value="SHSP"/>
    <property type="match status" value="1"/>
</dbReference>
<dbReference type="Gene3D" id="2.60.40.790">
    <property type="match status" value="1"/>
</dbReference>
<dbReference type="InterPro" id="IPR008978">
    <property type="entry name" value="HSP20-like_chaperone"/>
</dbReference>
<proteinExistence type="inferred from homology"/>
<dbReference type="SUPFAM" id="SSF49764">
    <property type="entry name" value="HSP20-like chaperones"/>
    <property type="match status" value="1"/>
</dbReference>
<evidence type="ECO:0000313" key="4">
    <source>
        <dbReference type="EMBL" id="MBF0970794.1"/>
    </source>
</evidence>
<feature type="domain" description="SHSP" evidence="3">
    <location>
        <begin position="25"/>
        <end position="146"/>
    </location>
</feature>
<evidence type="ECO:0000256" key="1">
    <source>
        <dbReference type="PROSITE-ProRule" id="PRU00285"/>
    </source>
</evidence>
<gene>
    <name evidence="4" type="ORF">HXK21_07105</name>
</gene>
<dbReference type="PANTHER" id="PTHR11527">
    <property type="entry name" value="HEAT-SHOCK PROTEIN 20 FAMILY MEMBER"/>
    <property type="match status" value="1"/>
</dbReference>
<dbReference type="AlphaFoldDB" id="A0A929RYD2"/>
<dbReference type="CDD" id="cd06464">
    <property type="entry name" value="ACD_sHsps-like"/>
    <property type="match status" value="1"/>
</dbReference>
<protein>
    <submittedName>
        <fullName evidence="4">Hsp20/alpha crystallin family protein</fullName>
    </submittedName>
</protein>
<dbReference type="InterPro" id="IPR002068">
    <property type="entry name" value="A-crystallin/Hsp20_dom"/>
</dbReference>
<accession>A0A929RYD2</accession>
<sequence length="146" mass="17040">MVPVRKYDQNWLPNWFDDFFDNEWMRKANATAPAINVLVNEHQYEVEVAAPGMTKDDFKIHVDADNNLVIEMEKQQANTTEGDEKAKARYLRREFSYTKFSQTLILPEDVDKRKIGANVENGVLRITLPKLTPEQKQETLQQIEVK</sequence>
<comment type="similarity">
    <text evidence="1 2">Belongs to the small heat shock protein (HSP20) family.</text>
</comment>
<dbReference type="RefSeq" id="WP_303764439.1">
    <property type="nucleotide sequence ID" value="NZ_CAUVHP010000021.1"/>
</dbReference>
<reference evidence="4" key="1">
    <citation type="submission" date="2020-04" db="EMBL/GenBank/DDBJ databases">
        <title>Deep metagenomics examines the oral microbiome during advanced dental caries in children, revealing novel taxa and co-occurrences with host molecules.</title>
        <authorList>
            <person name="Baker J.L."/>
            <person name="Morton J.T."/>
            <person name="Dinis M."/>
            <person name="Alvarez R."/>
            <person name="Tran N.C."/>
            <person name="Knight R."/>
            <person name="Edlund A."/>
        </authorList>
    </citation>
    <scope>NUCLEOTIDE SEQUENCE</scope>
    <source>
        <strain evidence="4">JCVI_34_bin.1</strain>
    </source>
</reference>
<evidence type="ECO:0000259" key="3">
    <source>
        <dbReference type="PROSITE" id="PS01031"/>
    </source>
</evidence>
<dbReference type="Proteomes" id="UP000704068">
    <property type="component" value="Unassembled WGS sequence"/>
</dbReference>
<evidence type="ECO:0000313" key="5">
    <source>
        <dbReference type="Proteomes" id="UP000704068"/>
    </source>
</evidence>